<dbReference type="PANTHER" id="PTHR37563">
    <property type="entry name" value="PHYTANOYL-COA DIOXYGENASE FAMILY PROTEIN (AFU_ORTHOLOGUE AFUA_2G03330)"/>
    <property type="match status" value="1"/>
</dbReference>
<dbReference type="AlphaFoldDB" id="A0A194URS6"/>
<dbReference type="SUPFAM" id="SSF51197">
    <property type="entry name" value="Clavaminate synthase-like"/>
    <property type="match status" value="1"/>
</dbReference>
<dbReference type="PANTHER" id="PTHR37563:SF2">
    <property type="entry name" value="PHYTANOYL-COA DIOXYGENASE FAMILY PROTEIN (AFU_ORTHOLOGUE AFUA_2G03330)"/>
    <property type="match status" value="1"/>
</dbReference>
<dbReference type="Proteomes" id="UP000078576">
    <property type="component" value="Unassembled WGS sequence"/>
</dbReference>
<reference evidence="2" key="1">
    <citation type="submission" date="2014-12" db="EMBL/GenBank/DDBJ databases">
        <title>Genome Sequence of Valsa Canker Pathogens Uncovers a Specific Adaption of Colonization on Woody Bark.</title>
        <authorList>
            <person name="Yin Z."/>
            <person name="Liu H."/>
            <person name="Gao X."/>
            <person name="Li Z."/>
            <person name="Song N."/>
            <person name="Ke X."/>
            <person name="Dai Q."/>
            <person name="Wu Y."/>
            <person name="Sun Y."/>
            <person name="Xu J.-R."/>
            <person name="Kang Z.K."/>
            <person name="Wang L."/>
            <person name="Huang L."/>
        </authorList>
    </citation>
    <scope>NUCLEOTIDE SEQUENCE [LARGE SCALE GENOMIC DNA]</scope>
    <source>
        <strain evidence="2">SXYL134</strain>
    </source>
</reference>
<gene>
    <name evidence="1" type="ORF">VP1G_01775</name>
</gene>
<evidence type="ECO:0000313" key="2">
    <source>
        <dbReference type="Proteomes" id="UP000078576"/>
    </source>
</evidence>
<dbReference type="InterPro" id="IPR008775">
    <property type="entry name" value="Phytyl_CoA_dOase-like"/>
</dbReference>
<keyword evidence="1" id="KW-0223">Dioxygenase</keyword>
<sequence length="508" mass="54045">MALIFRPRQVPFKSSTDTVRTLASLTTTRAPSTIPFVIRPSAEEIKKQLLDSRKLEAAVRHVHQDGLVVVEDVIPHEHLDFLNTKMVQDARTLQARGKDGPFNYNQGNLQQDPPPVAEFFQPSIFTNSASANAAMPPTSGVTPQRQPVHSDADFAHPSHPFALVVNIPLATMTPENGSTEIWLGTHVFGVDEQEGKHGERASGRIRQDLLEGWKERGRIPSQPTVKKGSVVIRDLRLWHAGMPNWSGDVRIMLAMIHFAPWYRNPMRLVFGEDIKSVLEGLERKGKLGLDVSAVDWVANEKVLGPGGGLSLTALGKLTLSSGSRATSNPLTTSHHLLSLSDVVKGLGVDGLADVLLGLSGGTPLDRTRLTGDLHLGMRNVGDGLAIEGSGVYLLLPGLAGTSGLWLVLVCSNVKQDKKAYLIGSLSSLALGHGSGAAGDGSAVVGDVLLALGNIGDNTAVKLLVGVLLSLGGGTSFDRFRLTSELVLFLGDVGDGLGVEGVVSHFGGF</sequence>
<evidence type="ECO:0000313" key="1">
    <source>
        <dbReference type="EMBL" id="KUI54353.1"/>
    </source>
</evidence>
<dbReference type="EMBL" id="KN714673">
    <property type="protein sequence ID" value="KUI54353.1"/>
    <property type="molecule type" value="Genomic_DNA"/>
</dbReference>
<organism evidence="1 2">
    <name type="scientific">Cytospora mali</name>
    <name type="common">Apple Valsa canker fungus</name>
    <name type="synonym">Valsa mali</name>
    <dbReference type="NCBI Taxonomy" id="578113"/>
    <lineage>
        <taxon>Eukaryota</taxon>
        <taxon>Fungi</taxon>
        <taxon>Dikarya</taxon>
        <taxon>Ascomycota</taxon>
        <taxon>Pezizomycotina</taxon>
        <taxon>Sordariomycetes</taxon>
        <taxon>Sordariomycetidae</taxon>
        <taxon>Diaporthales</taxon>
        <taxon>Cytosporaceae</taxon>
        <taxon>Cytospora</taxon>
    </lineage>
</organism>
<dbReference type="Gene3D" id="2.60.120.620">
    <property type="entry name" value="q2cbj1_9rhob like domain"/>
    <property type="match status" value="1"/>
</dbReference>
<keyword evidence="1" id="KW-0560">Oxidoreductase</keyword>
<accession>A0A194URS6</accession>
<dbReference type="OrthoDB" id="407832at2759"/>
<protein>
    <submittedName>
        <fullName evidence="1">Kanamycin B dioxygenase</fullName>
    </submittedName>
</protein>
<dbReference type="InterPro" id="IPR051961">
    <property type="entry name" value="Fungal_Metabolite_Diox"/>
</dbReference>
<dbReference type="Pfam" id="PF05721">
    <property type="entry name" value="PhyH"/>
    <property type="match status" value="1"/>
</dbReference>
<keyword evidence="2" id="KW-1185">Reference proteome</keyword>
<dbReference type="GO" id="GO:0051213">
    <property type="term" value="F:dioxygenase activity"/>
    <property type="evidence" value="ECO:0007669"/>
    <property type="project" value="UniProtKB-KW"/>
</dbReference>
<proteinExistence type="predicted"/>
<name>A0A194URS6_CYTMA</name>